<evidence type="ECO:0000313" key="1">
    <source>
        <dbReference type="EMBL" id="ERL54656.1"/>
    </source>
</evidence>
<dbReference type="PATRIC" id="fig|1354303.4.peg.2762"/>
<dbReference type="Proteomes" id="UP000016761">
    <property type="component" value="Unassembled WGS sequence"/>
</dbReference>
<dbReference type="AlphaFoldDB" id="U4T3L2"/>
<gene>
    <name evidence="1" type="ORF">M917_2804</name>
</gene>
<reference evidence="1 2" key="1">
    <citation type="journal article" date="2013" name="Genome Announc.">
        <title>Draft Genome Sequence of Psychrobacter aquaticus Strain CMS 56T, Isolated from a Cyanobacterial Mat Sample Collected from Water Bodies in the McMurdo Dry Valley Region of Antarctica.</title>
        <authorList>
            <person name="Reddy G.S."/>
            <person name="Ara S."/>
            <person name="Singh A."/>
            <person name="Kumar Pinnaka A."/>
            <person name="Shivaji S."/>
        </authorList>
    </citation>
    <scope>NUCLEOTIDE SEQUENCE [LARGE SCALE GENOMIC DNA]</scope>
    <source>
        <strain evidence="1 2">CMS 56</strain>
    </source>
</reference>
<protein>
    <submittedName>
        <fullName evidence="1">Uncharacterized protein</fullName>
    </submittedName>
</protein>
<accession>U4T3L2</accession>
<proteinExistence type="predicted"/>
<keyword evidence="2" id="KW-1185">Reference proteome</keyword>
<evidence type="ECO:0000313" key="2">
    <source>
        <dbReference type="Proteomes" id="UP000016761"/>
    </source>
</evidence>
<comment type="caution">
    <text evidence="1">The sequence shown here is derived from an EMBL/GenBank/DDBJ whole genome shotgun (WGS) entry which is preliminary data.</text>
</comment>
<sequence length="151" mass="17553">MNEFAKSNGFTEEILEILKEIINKDFDRFYGLTDPDLAYDDGSPNIFEKSATDSGLDLSRLECWELSEYVIERIDDQDIEDAYWSMRDAESAGSQDEDENYYLGSIADDAFRHFDYLLKNSLKNKIKYFKVVVVEGSGKNDKNVDYIFFIE</sequence>
<dbReference type="RefSeq" id="WP_021815415.1">
    <property type="nucleotide sequence ID" value="NZ_AUSW01000035.1"/>
</dbReference>
<name>U4T3L2_9GAMM</name>
<dbReference type="EMBL" id="AUSW01000035">
    <property type="protein sequence ID" value="ERL54656.1"/>
    <property type="molecule type" value="Genomic_DNA"/>
</dbReference>
<organism evidence="1 2">
    <name type="scientific">Psychrobacter aquaticus CMS 56</name>
    <dbReference type="NCBI Taxonomy" id="1354303"/>
    <lineage>
        <taxon>Bacteria</taxon>
        <taxon>Pseudomonadati</taxon>
        <taxon>Pseudomonadota</taxon>
        <taxon>Gammaproteobacteria</taxon>
        <taxon>Moraxellales</taxon>
        <taxon>Moraxellaceae</taxon>
        <taxon>Psychrobacter</taxon>
    </lineage>
</organism>